<dbReference type="AlphaFoldDB" id="A0A1C2ID93"/>
<evidence type="ECO:0000259" key="3">
    <source>
        <dbReference type="Pfam" id="PF00535"/>
    </source>
</evidence>
<protein>
    <recommendedName>
        <fullName evidence="3">Glycosyltransferase 2-like domain-containing protein</fullName>
    </recommendedName>
</protein>
<dbReference type="EMBL" id="LWSA01000210">
    <property type="protein sequence ID" value="OCX70070.1"/>
    <property type="molecule type" value="Genomic_DNA"/>
</dbReference>
<dbReference type="CDD" id="cd00761">
    <property type="entry name" value="Glyco_tranf_GTA_type"/>
    <property type="match status" value="1"/>
</dbReference>
<proteinExistence type="predicted"/>
<name>A0A1C2ID93_ACITH</name>
<dbReference type="RefSeq" id="WP_024894129.1">
    <property type="nucleotide sequence ID" value="NZ_LWRZ01000182.1"/>
</dbReference>
<dbReference type="PANTHER" id="PTHR22916:SF51">
    <property type="entry name" value="GLYCOSYLTRANSFERASE EPSH-RELATED"/>
    <property type="match status" value="1"/>
</dbReference>
<keyword evidence="2" id="KW-0808">Transferase</keyword>
<gene>
    <name evidence="4" type="ORF">A6P07_15330</name>
</gene>
<evidence type="ECO:0000313" key="4">
    <source>
        <dbReference type="EMBL" id="OCX70070.1"/>
    </source>
</evidence>
<accession>A0A1C2ID93</accession>
<evidence type="ECO:0000256" key="1">
    <source>
        <dbReference type="ARBA" id="ARBA00022676"/>
    </source>
</evidence>
<dbReference type="GO" id="GO:0016758">
    <property type="term" value="F:hexosyltransferase activity"/>
    <property type="evidence" value="ECO:0007669"/>
    <property type="project" value="UniProtKB-ARBA"/>
</dbReference>
<dbReference type="SUPFAM" id="SSF53448">
    <property type="entry name" value="Nucleotide-diphospho-sugar transferases"/>
    <property type="match status" value="1"/>
</dbReference>
<dbReference type="Proteomes" id="UP000094893">
    <property type="component" value="Unassembled WGS sequence"/>
</dbReference>
<evidence type="ECO:0000256" key="2">
    <source>
        <dbReference type="ARBA" id="ARBA00022679"/>
    </source>
</evidence>
<feature type="domain" description="Glycosyltransferase 2-like" evidence="3">
    <location>
        <begin position="22"/>
        <end position="149"/>
    </location>
</feature>
<dbReference type="InterPro" id="IPR001173">
    <property type="entry name" value="Glyco_trans_2-like"/>
</dbReference>
<dbReference type="Gene3D" id="3.90.550.10">
    <property type="entry name" value="Spore Coat Polysaccharide Biosynthesis Protein SpsA, Chain A"/>
    <property type="match status" value="1"/>
</dbReference>
<comment type="caution">
    <text evidence="4">The sequence shown here is derived from an EMBL/GenBank/DDBJ whole genome shotgun (WGS) entry which is preliminary data.</text>
</comment>
<keyword evidence="1" id="KW-0328">Glycosyltransferase</keyword>
<dbReference type="Pfam" id="PF00535">
    <property type="entry name" value="Glycos_transf_2"/>
    <property type="match status" value="1"/>
</dbReference>
<dbReference type="PANTHER" id="PTHR22916">
    <property type="entry name" value="GLYCOSYLTRANSFERASE"/>
    <property type="match status" value="1"/>
</dbReference>
<dbReference type="InterPro" id="IPR029044">
    <property type="entry name" value="Nucleotide-diphossugar_trans"/>
</dbReference>
<reference evidence="4 5" key="1">
    <citation type="journal article" date="2016" name="Int. J. Mol. Sci.">
        <title>Comparative genomics of the extreme acidophile Acidithiobacillus thiooxidans reveals intraspecific divergence and niche adaptation.</title>
        <authorList>
            <person name="Zhang X."/>
            <person name="Feng X."/>
            <person name="Tao J."/>
            <person name="Ma L."/>
            <person name="Xiao Y."/>
            <person name="Liang Y."/>
            <person name="Liu X."/>
            <person name="Yin H."/>
        </authorList>
    </citation>
    <scope>NUCLEOTIDE SEQUENCE [LARGE SCALE GENOMIC DNA]</scope>
    <source>
        <strain evidence="4 5">A02</strain>
    </source>
</reference>
<evidence type="ECO:0000313" key="5">
    <source>
        <dbReference type="Proteomes" id="UP000094893"/>
    </source>
</evidence>
<organism evidence="4 5">
    <name type="scientific">Acidithiobacillus thiooxidans</name>
    <name type="common">Thiobacillus thiooxidans</name>
    <dbReference type="NCBI Taxonomy" id="930"/>
    <lineage>
        <taxon>Bacteria</taxon>
        <taxon>Pseudomonadati</taxon>
        <taxon>Pseudomonadota</taxon>
        <taxon>Acidithiobacillia</taxon>
        <taxon>Acidithiobacillales</taxon>
        <taxon>Acidithiobacillaceae</taxon>
        <taxon>Acidithiobacillus</taxon>
    </lineage>
</organism>
<sequence length="295" mass="34036">MIIETVLIKNIEENKKNPLITFIVPVYNTREYLIETLDSISATKNKNIEIIIVNDGSSDESHNTILEWCSFKDIQLTYLKQENSGLSAARHSGIAIARGEYIGFCDSDDWIDVNQYLKMATRAIENFCDIAICRSVVFDNDTGQSYDFYDSWLWDDLLKNNPIRITSGIGEPKIFRLEPNANTRLIRRSFFLDNKIEFPNGLHYEDLPVHLQTLGLSDRVLLYGSTGYYYRVNRPGKITGEKSERRFDVLKSSEIAFQNLKIANQDAKGNFLLLTVRMIFWCGENTLNKDRNKFL</sequence>